<protein>
    <submittedName>
        <fullName evidence="1">Uncharacterized protein</fullName>
    </submittedName>
</protein>
<evidence type="ECO:0000313" key="2">
    <source>
        <dbReference type="Proteomes" id="UP001239111"/>
    </source>
</evidence>
<reference evidence="1" key="1">
    <citation type="submission" date="2023-04" db="EMBL/GenBank/DDBJ databases">
        <title>A chromosome-level genome assembly of the parasitoid wasp Eretmocerus hayati.</title>
        <authorList>
            <person name="Zhong Y."/>
            <person name="Liu S."/>
            <person name="Liu Y."/>
        </authorList>
    </citation>
    <scope>NUCLEOTIDE SEQUENCE</scope>
    <source>
        <strain evidence="1">ZJU_SS_LIU_2023</strain>
    </source>
</reference>
<proteinExistence type="predicted"/>
<accession>A0ACC2NWS9</accession>
<evidence type="ECO:0000313" key="1">
    <source>
        <dbReference type="EMBL" id="KAJ8675557.1"/>
    </source>
</evidence>
<name>A0ACC2NWS9_9HYME</name>
<keyword evidence="2" id="KW-1185">Reference proteome</keyword>
<dbReference type="Proteomes" id="UP001239111">
    <property type="component" value="Chromosome 2"/>
</dbReference>
<gene>
    <name evidence="1" type="ORF">QAD02_011343</name>
</gene>
<sequence>MEEYMKKIRNNDELLLVIIDQQNSGNLANPTSYKDVFFLPINFDQIELEIFVKHSFNALTNIAKYTKILGENYDSPKIKNLMKDDTAILVGALLLKFTIILVTGRPVVVNLVSPNDKPIDPNNKDYEKRMKSQYNHCLPLKILHSSIGCIPNVDHVPSHGNKSLLCAIRPIKAGDQLIMFEASKSIWNRATKTERRLEHGATYKTPCECIACTDWSEILDDDTKLVGIILKNEMSYNLTWELWEMRNTIILEWKNNFHKQNFPDIKMLQYTIDFVTVVWRRMTMPSALIIKSVYLTTNNYSSSSDFSNYKSIFTLPIYDLQLKEYLQGCVEDALTALIGLAKYTKILGNSYDFDETKKLMKDSTAILAGALLLQFTITLCEGFPMKLIFFVHPHLVDPNGVDYKNGEKAVPEQKKEYNYCTSFLLMHTLSGCVPNVDYIYTYGNKFVLYAIRPIKAGDQLISESKSRSIWSKDTKVGRDFLYKQIYGFSCECQACEGSWTEKYEIPSNVKEQFITDFRNESSAELWIENDVIVSTWRANCNEFDFPNDDLLLRSRDLVKKACEELSMPSLIVNASVRLLMHISKAFYDPSELYAKVPHFRKQEIGRIIIGTDDVPSDLFPPKGSEE</sequence>
<dbReference type="EMBL" id="CM056742">
    <property type="protein sequence ID" value="KAJ8675557.1"/>
    <property type="molecule type" value="Genomic_DNA"/>
</dbReference>
<organism evidence="1 2">
    <name type="scientific">Eretmocerus hayati</name>
    <dbReference type="NCBI Taxonomy" id="131215"/>
    <lineage>
        <taxon>Eukaryota</taxon>
        <taxon>Metazoa</taxon>
        <taxon>Ecdysozoa</taxon>
        <taxon>Arthropoda</taxon>
        <taxon>Hexapoda</taxon>
        <taxon>Insecta</taxon>
        <taxon>Pterygota</taxon>
        <taxon>Neoptera</taxon>
        <taxon>Endopterygota</taxon>
        <taxon>Hymenoptera</taxon>
        <taxon>Apocrita</taxon>
        <taxon>Proctotrupomorpha</taxon>
        <taxon>Chalcidoidea</taxon>
        <taxon>Aphelinidae</taxon>
        <taxon>Aphelininae</taxon>
        <taxon>Eretmocerus</taxon>
    </lineage>
</organism>
<comment type="caution">
    <text evidence="1">The sequence shown here is derived from an EMBL/GenBank/DDBJ whole genome shotgun (WGS) entry which is preliminary data.</text>
</comment>